<dbReference type="AlphaFoldDB" id="A0A087UCX6"/>
<keyword evidence="1" id="KW-0575">Peroxidase</keyword>
<keyword evidence="3" id="KW-1185">Reference proteome</keyword>
<dbReference type="GO" id="GO:0004601">
    <property type="term" value="F:peroxidase activity"/>
    <property type="evidence" value="ECO:0007669"/>
    <property type="project" value="UniProtKB-KW"/>
</dbReference>
<dbReference type="STRING" id="407821.A0A087UCX6"/>
<organism evidence="2 3">
    <name type="scientific">Stegodyphus mimosarum</name>
    <name type="common">African social velvet spider</name>
    <dbReference type="NCBI Taxonomy" id="407821"/>
    <lineage>
        <taxon>Eukaryota</taxon>
        <taxon>Metazoa</taxon>
        <taxon>Ecdysozoa</taxon>
        <taxon>Arthropoda</taxon>
        <taxon>Chelicerata</taxon>
        <taxon>Arachnida</taxon>
        <taxon>Araneae</taxon>
        <taxon>Araneomorphae</taxon>
        <taxon>Entelegynae</taxon>
        <taxon>Eresoidea</taxon>
        <taxon>Eresidae</taxon>
        <taxon>Stegodyphus</taxon>
    </lineage>
</organism>
<dbReference type="OMA" id="PHADLSH"/>
<proteinExistence type="predicted"/>
<dbReference type="EMBL" id="KK119262">
    <property type="protein sequence ID" value="KFM75215.1"/>
    <property type="molecule type" value="Genomic_DNA"/>
</dbReference>
<feature type="non-terminal residue" evidence="2">
    <location>
        <position position="136"/>
    </location>
</feature>
<dbReference type="PROSITE" id="PS50292">
    <property type="entry name" value="PEROXIDASE_3"/>
    <property type="match status" value="1"/>
</dbReference>
<dbReference type="SUPFAM" id="SSF48113">
    <property type="entry name" value="Heme-dependent peroxidases"/>
    <property type="match status" value="1"/>
</dbReference>
<evidence type="ECO:0000313" key="2">
    <source>
        <dbReference type="EMBL" id="KFM75215.1"/>
    </source>
</evidence>
<gene>
    <name evidence="2" type="ORF">X975_00074</name>
</gene>
<keyword evidence="1" id="KW-0560">Oxidoreductase</keyword>
<accession>A0A087UCX6</accession>
<dbReference type="InterPro" id="IPR019791">
    <property type="entry name" value="Haem_peroxidase_animal"/>
</dbReference>
<name>A0A087UCX6_STEMI</name>
<evidence type="ECO:0000256" key="1">
    <source>
        <dbReference type="ARBA" id="ARBA00022559"/>
    </source>
</evidence>
<dbReference type="Proteomes" id="UP000054359">
    <property type="component" value="Unassembled WGS sequence"/>
</dbReference>
<dbReference type="GO" id="GO:0020037">
    <property type="term" value="F:heme binding"/>
    <property type="evidence" value="ECO:0007669"/>
    <property type="project" value="InterPro"/>
</dbReference>
<dbReference type="Pfam" id="PF03098">
    <property type="entry name" value="An_peroxidase"/>
    <property type="match status" value="1"/>
</dbReference>
<sequence length="136" mass="15241">MQWGQFLDHDLTLTPMHEALHRRPLDCKSCDSAITVHPECLPIPIPPDDPFFPPIHKNSSKNCISFARSLAGQLTLGRREQMDQVTSYIDASNMYGSDACEARMLRASYGGRLNSTKHPFGGKELLPQDVTNVECR</sequence>
<dbReference type="InterPro" id="IPR037120">
    <property type="entry name" value="Haem_peroxidase_sf_animal"/>
</dbReference>
<dbReference type="PANTHER" id="PTHR11475:SF134">
    <property type="entry name" value="LD42267P"/>
    <property type="match status" value="1"/>
</dbReference>
<dbReference type="Gene3D" id="1.10.640.10">
    <property type="entry name" value="Haem peroxidase domain superfamily, animal type"/>
    <property type="match status" value="1"/>
</dbReference>
<dbReference type="PANTHER" id="PTHR11475">
    <property type="entry name" value="OXIDASE/PEROXIDASE"/>
    <property type="match status" value="1"/>
</dbReference>
<protein>
    <submittedName>
        <fullName evidence="2">Peroxidasin-like protein</fullName>
    </submittedName>
</protein>
<dbReference type="InterPro" id="IPR010255">
    <property type="entry name" value="Haem_peroxidase_sf"/>
</dbReference>
<reference evidence="2 3" key="1">
    <citation type="submission" date="2013-11" db="EMBL/GenBank/DDBJ databases">
        <title>Genome sequencing of Stegodyphus mimosarum.</title>
        <authorList>
            <person name="Bechsgaard J."/>
        </authorList>
    </citation>
    <scope>NUCLEOTIDE SEQUENCE [LARGE SCALE GENOMIC DNA]</scope>
</reference>
<dbReference type="OrthoDB" id="6418355at2759"/>
<evidence type="ECO:0000313" key="3">
    <source>
        <dbReference type="Proteomes" id="UP000054359"/>
    </source>
</evidence>
<dbReference type="GO" id="GO:0006979">
    <property type="term" value="P:response to oxidative stress"/>
    <property type="evidence" value="ECO:0007669"/>
    <property type="project" value="InterPro"/>
</dbReference>